<evidence type="ECO:0000256" key="1">
    <source>
        <dbReference type="SAM" id="MobiDB-lite"/>
    </source>
</evidence>
<evidence type="ECO:0000313" key="3">
    <source>
        <dbReference type="Proteomes" id="UP000275267"/>
    </source>
</evidence>
<protein>
    <submittedName>
        <fullName evidence="2">Uncharacterized protein</fullName>
    </submittedName>
</protein>
<reference evidence="3" key="1">
    <citation type="journal article" date="2019" name="Nat. Commun.">
        <title>The genome of broomcorn millet.</title>
        <authorList>
            <person name="Zou C."/>
            <person name="Miki D."/>
            <person name="Li D."/>
            <person name="Tang Q."/>
            <person name="Xiao L."/>
            <person name="Rajput S."/>
            <person name="Deng P."/>
            <person name="Jia W."/>
            <person name="Huang R."/>
            <person name="Zhang M."/>
            <person name="Sun Y."/>
            <person name="Hu J."/>
            <person name="Fu X."/>
            <person name="Schnable P.S."/>
            <person name="Li F."/>
            <person name="Zhang H."/>
            <person name="Feng B."/>
            <person name="Zhu X."/>
            <person name="Liu R."/>
            <person name="Schnable J.C."/>
            <person name="Zhu J.-K."/>
            <person name="Zhang H."/>
        </authorList>
    </citation>
    <scope>NUCLEOTIDE SEQUENCE [LARGE SCALE GENOMIC DNA]</scope>
</reference>
<name>A0A3L6TFS9_PANMI</name>
<sequence length="288" mass="31726">MSSGHAPPLPCSSPPLRPRRSGSFAARPCLLCPAVPSSSAAEVRPLPPPPPRTCPYLVRRCRPYLPRAPPVLAAAATMGRLALKKMRKAKRGGADLTRSFRKNRRDCKTDWVSGRLRDGDSNQLSDWVKSDLCKSVVSISLCNDHNFAVVNVRTFLDVHVGIFQRALESVPCGEAFVVWRGVSGELMARSLVLGGDLRLNKYDEDLDNPSEAWEGGSIFSFDGEFVGMNLFLVTGRVVFLPWSTIVKHLECYWTLRQKETGLALSESLKAYWFGATVGGKSNNHPEAL</sequence>
<dbReference type="AlphaFoldDB" id="A0A3L6TFS9"/>
<dbReference type="STRING" id="4540.A0A3L6TFS9"/>
<dbReference type="PANTHER" id="PTHR18868">
    <property type="entry name" value="OS07G0665300 PROTEIN-RELATED"/>
    <property type="match status" value="1"/>
</dbReference>
<gene>
    <name evidence="2" type="ORF">C2845_PM01G21120</name>
</gene>
<dbReference type="OrthoDB" id="681969at2759"/>
<proteinExistence type="predicted"/>
<feature type="compositionally biased region" description="Pro residues" evidence="1">
    <location>
        <begin position="7"/>
        <end position="16"/>
    </location>
</feature>
<accession>A0A3L6TFS9</accession>
<comment type="caution">
    <text evidence="2">The sequence shown here is derived from an EMBL/GenBank/DDBJ whole genome shotgun (WGS) entry which is preliminary data.</text>
</comment>
<evidence type="ECO:0000313" key="2">
    <source>
        <dbReference type="EMBL" id="RLN39203.1"/>
    </source>
</evidence>
<organism evidence="2 3">
    <name type="scientific">Panicum miliaceum</name>
    <name type="common">Proso millet</name>
    <name type="synonym">Broomcorn millet</name>
    <dbReference type="NCBI Taxonomy" id="4540"/>
    <lineage>
        <taxon>Eukaryota</taxon>
        <taxon>Viridiplantae</taxon>
        <taxon>Streptophyta</taxon>
        <taxon>Embryophyta</taxon>
        <taxon>Tracheophyta</taxon>
        <taxon>Spermatophyta</taxon>
        <taxon>Magnoliopsida</taxon>
        <taxon>Liliopsida</taxon>
        <taxon>Poales</taxon>
        <taxon>Poaceae</taxon>
        <taxon>PACMAD clade</taxon>
        <taxon>Panicoideae</taxon>
        <taxon>Panicodae</taxon>
        <taxon>Paniceae</taxon>
        <taxon>Panicinae</taxon>
        <taxon>Panicum</taxon>
        <taxon>Panicum sect. Panicum</taxon>
    </lineage>
</organism>
<feature type="region of interest" description="Disordered" evidence="1">
    <location>
        <begin position="1"/>
        <end position="21"/>
    </location>
</feature>
<dbReference type="PANTHER" id="PTHR18868:SF29">
    <property type="match status" value="1"/>
</dbReference>
<dbReference type="Proteomes" id="UP000275267">
    <property type="component" value="Unassembled WGS sequence"/>
</dbReference>
<dbReference type="EMBL" id="PQIB02000001">
    <property type="protein sequence ID" value="RLN39203.1"/>
    <property type="molecule type" value="Genomic_DNA"/>
</dbReference>
<keyword evidence="3" id="KW-1185">Reference proteome</keyword>